<dbReference type="SUPFAM" id="SSF55874">
    <property type="entry name" value="ATPase domain of HSP90 chaperone/DNA topoisomerase II/histidine kinase"/>
    <property type="match status" value="1"/>
</dbReference>
<dbReference type="InterPro" id="IPR003661">
    <property type="entry name" value="HisK_dim/P_dom"/>
</dbReference>
<dbReference type="OrthoDB" id="9809766at2"/>
<evidence type="ECO:0000313" key="14">
    <source>
        <dbReference type="Proteomes" id="UP000078225"/>
    </source>
</evidence>
<feature type="transmembrane region" description="Helical" evidence="11">
    <location>
        <begin position="156"/>
        <end position="178"/>
    </location>
</feature>
<gene>
    <name evidence="13" type="ORF">A9B99_17800</name>
</gene>
<evidence type="ECO:0000256" key="5">
    <source>
        <dbReference type="ARBA" id="ARBA00022679"/>
    </source>
</evidence>
<keyword evidence="8 11" id="KW-1133">Transmembrane helix</keyword>
<reference evidence="14" key="1">
    <citation type="submission" date="2016-05" db="EMBL/GenBank/DDBJ databases">
        <authorList>
            <person name="Behera P."/>
            <person name="Vaishampayan P."/>
            <person name="Singh N."/>
            <person name="Raina V."/>
            <person name="Suar M."/>
            <person name="Pattnaik A."/>
            <person name="Rastogi G."/>
        </authorList>
    </citation>
    <scope>NUCLEOTIDE SEQUENCE [LARGE SCALE GENOMIC DNA]</scope>
    <source>
        <strain evidence="14">MP23</strain>
    </source>
</reference>
<proteinExistence type="predicted"/>
<evidence type="ECO:0000256" key="6">
    <source>
        <dbReference type="ARBA" id="ARBA00022692"/>
    </source>
</evidence>
<dbReference type="Gene3D" id="3.30.565.10">
    <property type="entry name" value="Histidine kinase-like ATPase, C-terminal domain"/>
    <property type="match status" value="1"/>
</dbReference>
<evidence type="ECO:0000256" key="11">
    <source>
        <dbReference type="SAM" id="Phobius"/>
    </source>
</evidence>
<dbReference type="InterPro" id="IPR003594">
    <property type="entry name" value="HATPase_dom"/>
</dbReference>
<protein>
    <recommendedName>
        <fullName evidence="3">histidine kinase</fullName>
        <ecNumber evidence="3">2.7.13.3</ecNumber>
    </recommendedName>
</protein>
<dbReference type="SMART" id="SM00387">
    <property type="entry name" value="HATPase_c"/>
    <property type="match status" value="1"/>
</dbReference>
<dbReference type="STRING" id="1691903.A9B99_17800"/>
<dbReference type="CDD" id="cd00082">
    <property type="entry name" value="HisKA"/>
    <property type="match status" value="1"/>
</dbReference>
<dbReference type="InterPro" id="IPR036097">
    <property type="entry name" value="HisK_dim/P_sf"/>
</dbReference>
<dbReference type="PRINTS" id="PR00344">
    <property type="entry name" value="BCTRLSENSOR"/>
</dbReference>
<comment type="caution">
    <text evidence="13">The sequence shown here is derived from an EMBL/GenBank/DDBJ whole genome shotgun (WGS) entry which is preliminary data.</text>
</comment>
<dbReference type="InterPro" id="IPR005467">
    <property type="entry name" value="His_kinase_dom"/>
</dbReference>
<evidence type="ECO:0000256" key="9">
    <source>
        <dbReference type="ARBA" id="ARBA00023012"/>
    </source>
</evidence>
<evidence type="ECO:0000256" key="4">
    <source>
        <dbReference type="ARBA" id="ARBA00022553"/>
    </source>
</evidence>
<keyword evidence="5" id="KW-0808">Transferase</keyword>
<evidence type="ECO:0000259" key="12">
    <source>
        <dbReference type="PROSITE" id="PS50109"/>
    </source>
</evidence>
<dbReference type="Proteomes" id="UP000078225">
    <property type="component" value="Unassembled WGS sequence"/>
</dbReference>
<sequence>MAGFKKRITHSVQGQLSLALTMAIIIIALISGGLTFASALDEAHELQDRMLRQMSAVVLNAPAISASQQKLALRSEGDNDARIFVDYLSSPALANDASQTHFNLPVSTAPGFHNIESDGETYRVLVTRKSPSQAIVIGQQTDVRDEIAMQSALRTLIPFSVSLPVFVVVAVLLVRFALKPVTTLAQEVRSRNEQDLAPLPLQQVPYEILPFVKGINRLLYNIDTAMSIQKRFIADAAHELRTPITALTLQAERLSQSPMSVEASDRLSTLRLGLKRTKYLLEQLLTMARQQQTEQRQKNESFSVEEIFREILETVLPLALEKNIDIGVSANSQPDISLFTEKNTLYVALKNLVENAIKYIAENGQIDLSVYQHHNQVVIEVEDNGPGIDQALRERVFDAFYRMEGQEQSGSGLGLSIVRACIQKIGGTVSLNDTEHFQSGLLARITLPCAHKDEPSYSTKSSVS</sequence>
<evidence type="ECO:0000256" key="10">
    <source>
        <dbReference type="ARBA" id="ARBA00023136"/>
    </source>
</evidence>
<dbReference type="PROSITE" id="PS50109">
    <property type="entry name" value="HIS_KIN"/>
    <property type="match status" value="1"/>
</dbReference>
<evidence type="ECO:0000256" key="3">
    <source>
        <dbReference type="ARBA" id="ARBA00012438"/>
    </source>
</evidence>
<feature type="transmembrane region" description="Helical" evidence="11">
    <location>
        <begin position="20"/>
        <end position="40"/>
    </location>
</feature>
<keyword evidence="9" id="KW-0902">Two-component regulatory system</keyword>
<dbReference type="CDD" id="cd00075">
    <property type="entry name" value="HATPase"/>
    <property type="match status" value="1"/>
</dbReference>
<name>A0A1B7KY15_9ENTR</name>
<dbReference type="GO" id="GO:0000155">
    <property type="term" value="F:phosphorelay sensor kinase activity"/>
    <property type="evidence" value="ECO:0007669"/>
    <property type="project" value="InterPro"/>
</dbReference>
<dbReference type="InterPro" id="IPR050428">
    <property type="entry name" value="TCS_sensor_his_kinase"/>
</dbReference>
<dbReference type="EMBL" id="LYRP01000050">
    <property type="protein sequence ID" value="OAT75030.1"/>
    <property type="molecule type" value="Genomic_DNA"/>
</dbReference>
<keyword evidence="7 13" id="KW-0418">Kinase</keyword>
<dbReference type="AlphaFoldDB" id="A0A1B7KY15"/>
<evidence type="ECO:0000313" key="13">
    <source>
        <dbReference type="EMBL" id="OAT75030.1"/>
    </source>
</evidence>
<dbReference type="PANTHER" id="PTHR45436">
    <property type="entry name" value="SENSOR HISTIDINE KINASE YKOH"/>
    <property type="match status" value="1"/>
</dbReference>
<dbReference type="SMART" id="SM00388">
    <property type="entry name" value="HisKA"/>
    <property type="match status" value="1"/>
</dbReference>
<keyword evidence="4" id="KW-0597">Phosphoprotein</keyword>
<keyword evidence="10 11" id="KW-0472">Membrane</keyword>
<keyword evidence="14" id="KW-1185">Reference proteome</keyword>
<dbReference type="SUPFAM" id="SSF47384">
    <property type="entry name" value="Homodimeric domain of signal transducing histidine kinase"/>
    <property type="match status" value="1"/>
</dbReference>
<dbReference type="Gene3D" id="1.10.287.130">
    <property type="match status" value="1"/>
</dbReference>
<dbReference type="Pfam" id="PF00512">
    <property type="entry name" value="HisKA"/>
    <property type="match status" value="1"/>
</dbReference>
<evidence type="ECO:0000256" key="2">
    <source>
        <dbReference type="ARBA" id="ARBA00004141"/>
    </source>
</evidence>
<dbReference type="RefSeq" id="WP_064601404.1">
    <property type="nucleotide sequence ID" value="NZ_LYRP01000050.1"/>
</dbReference>
<dbReference type="InterPro" id="IPR004358">
    <property type="entry name" value="Sig_transdc_His_kin-like_C"/>
</dbReference>
<feature type="domain" description="Histidine kinase" evidence="12">
    <location>
        <begin position="235"/>
        <end position="451"/>
    </location>
</feature>
<keyword evidence="6 11" id="KW-0812">Transmembrane</keyword>
<dbReference type="Pfam" id="PF02518">
    <property type="entry name" value="HATPase_c"/>
    <property type="match status" value="1"/>
</dbReference>
<organism evidence="13 14">
    <name type="scientific">Mangrovibacter phragmitis</name>
    <dbReference type="NCBI Taxonomy" id="1691903"/>
    <lineage>
        <taxon>Bacteria</taxon>
        <taxon>Pseudomonadati</taxon>
        <taxon>Pseudomonadota</taxon>
        <taxon>Gammaproteobacteria</taxon>
        <taxon>Enterobacterales</taxon>
        <taxon>Enterobacteriaceae</taxon>
        <taxon>Mangrovibacter</taxon>
    </lineage>
</organism>
<evidence type="ECO:0000256" key="8">
    <source>
        <dbReference type="ARBA" id="ARBA00022989"/>
    </source>
</evidence>
<comment type="subcellular location">
    <subcellularLocation>
        <location evidence="2">Membrane</location>
        <topology evidence="2">Multi-pass membrane protein</topology>
    </subcellularLocation>
</comment>
<accession>A0A1B7KY15</accession>
<dbReference type="PANTHER" id="PTHR45436:SF15">
    <property type="entry name" value="SENSOR HISTIDINE KINASE CUSS"/>
    <property type="match status" value="1"/>
</dbReference>
<dbReference type="GO" id="GO:0005886">
    <property type="term" value="C:plasma membrane"/>
    <property type="evidence" value="ECO:0007669"/>
    <property type="project" value="TreeGrafter"/>
</dbReference>
<dbReference type="EC" id="2.7.13.3" evidence="3"/>
<dbReference type="InterPro" id="IPR036890">
    <property type="entry name" value="HATPase_C_sf"/>
</dbReference>
<evidence type="ECO:0000256" key="1">
    <source>
        <dbReference type="ARBA" id="ARBA00000085"/>
    </source>
</evidence>
<comment type="catalytic activity">
    <reaction evidence="1">
        <text>ATP + protein L-histidine = ADP + protein N-phospho-L-histidine.</text>
        <dbReference type="EC" id="2.7.13.3"/>
    </reaction>
</comment>
<evidence type="ECO:0000256" key="7">
    <source>
        <dbReference type="ARBA" id="ARBA00022777"/>
    </source>
</evidence>